<evidence type="ECO:0000256" key="1">
    <source>
        <dbReference type="SAM" id="MobiDB-lite"/>
    </source>
</evidence>
<reference evidence="3" key="1">
    <citation type="submission" date="2011-07" db="EMBL/GenBank/DDBJ databases">
        <authorList>
            <consortium name="Caenorhabditis brenneri Sequencing and Analysis Consortium"/>
            <person name="Wilson R.K."/>
        </authorList>
    </citation>
    <scope>NUCLEOTIDE SEQUENCE [LARGE SCALE GENOMIC DNA]</scope>
    <source>
        <strain evidence="3">PB2801</strain>
    </source>
</reference>
<keyword evidence="3" id="KW-1185">Reference proteome</keyword>
<feature type="region of interest" description="Disordered" evidence="1">
    <location>
        <begin position="119"/>
        <end position="139"/>
    </location>
</feature>
<dbReference type="EMBL" id="GL380108">
    <property type="protein sequence ID" value="EGT46837.1"/>
    <property type="molecule type" value="Genomic_DNA"/>
</dbReference>
<feature type="compositionally biased region" description="Basic and acidic residues" evidence="1">
    <location>
        <begin position="1"/>
        <end position="11"/>
    </location>
</feature>
<gene>
    <name evidence="2" type="ORF">CAEBREN_29112</name>
</gene>
<organism evidence="3">
    <name type="scientific">Caenorhabditis brenneri</name>
    <name type="common">Nematode worm</name>
    <dbReference type="NCBI Taxonomy" id="135651"/>
    <lineage>
        <taxon>Eukaryota</taxon>
        <taxon>Metazoa</taxon>
        <taxon>Ecdysozoa</taxon>
        <taxon>Nematoda</taxon>
        <taxon>Chromadorea</taxon>
        <taxon>Rhabditida</taxon>
        <taxon>Rhabditina</taxon>
        <taxon>Rhabditomorpha</taxon>
        <taxon>Rhabditoidea</taxon>
        <taxon>Rhabditidae</taxon>
        <taxon>Peloderinae</taxon>
        <taxon>Caenorhabditis</taxon>
    </lineage>
</organism>
<dbReference type="HOGENOM" id="CLU_1866908_0_0_1"/>
<accession>G0P757</accession>
<feature type="region of interest" description="Disordered" evidence="1">
    <location>
        <begin position="1"/>
        <end position="66"/>
    </location>
</feature>
<name>G0P757_CAEBE</name>
<protein>
    <submittedName>
        <fullName evidence="2">Uncharacterized protein</fullName>
    </submittedName>
</protein>
<dbReference type="InParanoid" id="G0P757"/>
<dbReference type="AlphaFoldDB" id="G0P757"/>
<evidence type="ECO:0000313" key="2">
    <source>
        <dbReference type="EMBL" id="EGT46837.1"/>
    </source>
</evidence>
<evidence type="ECO:0000313" key="3">
    <source>
        <dbReference type="Proteomes" id="UP000008068"/>
    </source>
</evidence>
<dbReference type="Proteomes" id="UP000008068">
    <property type="component" value="Unassembled WGS sequence"/>
</dbReference>
<sequence>MSAERTPKRSNPEPTNTDSPIKKLRVKEYEMSPPRRYRRKENKVRPSTAKSPKVENKNIDASRQLPEMTDAEVIEALTAQIPVAATTPEAPYDLFFGKSEDDFLKGIREAVKEMEELDKAKKEAEERKRMKQAHTATAN</sequence>
<feature type="compositionally biased region" description="Basic and acidic residues" evidence="1">
    <location>
        <begin position="119"/>
        <end position="128"/>
    </location>
</feature>
<proteinExistence type="predicted"/>